<dbReference type="CDD" id="cd16916">
    <property type="entry name" value="HATPase_CheA-like"/>
    <property type="match status" value="1"/>
</dbReference>
<dbReference type="InterPro" id="IPR008207">
    <property type="entry name" value="Sig_transdc_His_kin_Hpt_dom"/>
</dbReference>
<reference evidence="8 9" key="1">
    <citation type="submission" date="2020-02" db="EMBL/GenBank/DDBJ databases">
        <title>Genome analysis of Thermosulfuriphilus ammonigenes ST65T, an anaerobic thermophilic chemolithoautotrophic bacterium isolated from a deep-sea hydrothermal vent.</title>
        <authorList>
            <person name="Slobodkina G."/>
            <person name="Allioux M."/>
            <person name="Merkel A."/>
            <person name="Alain K."/>
            <person name="Jebbar M."/>
            <person name="Slobodkin A."/>
        </authorList>
    </citation>
    <scope>NUCLEOTIDE SEQUENCE [LARGE SCALE GENOMIC DNA]</scope>
    <source>
        <strain evidence="8 9">ST65</strain>
    </source>
</reference>
<evidence type="ECO:0000256" key="2">
    <source>
        <dbReference type="ARBA" id="ARBA00012438"/>
    </source>
</evidence>
<dbReference type="Pfam" id="PF01627">
    <property type="entry name" value="Hpt"/>
    <property type="match status" value="1"/>
</dbReference>
<name>A0A6G7PWJ1_9BACT</name>
<dbReference type="InterPro" id="IPR051315">
    <property type="entry name" value="Bact_Chemotaxis_CheA"/>
</dbReference>
<dbReference type="Pfam" id="PF00072">
    <property type="entry name" value="Response_reg"/>
    <property type="match status" value="1"/>
</dbReference>
<dbReference type="AlphaFoldDB" id="A0A6G7PWJ1"/>
<gene>
    <name evidence="8" type="ORF">G4V39_05870</name>
</gene>
<dbReference type="PROSITE" id="PS50851">
    <property type="entry name" value="CHEW"/>
    <property type="match status" value="2"/>
</dbReference>
<dbReference type="InterPro" id="IPR011006">
    <property type="entry name" value="CheY-like_superfamily"/>
</dbReference>
<dbReference type="SMART" id="SM00387">
    <property type="entry name" value="HATPase_c"/>
    <property type="match status" value="1"/>
</dbReference>
<keyword evidence="4" id="KW-0808">Transferase</keyword>
<sequence>MSFEEDVLKDFLVEAKENLEQLDEQFVELEQDPQNRDLLSSIFRTVHTIKGTAGFFGFKTLEGIAHFAEDILSKLRDGVVVADQETIDILLKAVDYIKAIVAELENSGKEPAETEYLDFIIELRNFAENITQRGGTSSEEAGEPASEASPESPPEPSSPEAEPVAEAPQESAGEEALRAPQAEGGSQPSAPPEPQAPQAETKPPAPAKGPEVSKKAPSGPPSTTHLTESHIRVDVHLLDNLMNLAGELVLSRNRLVQIANSVNDPELLKATQRLSLITTEMQEQIMKTRMQPVGNVFNKFPRIVRDLARMANKQVQLKIEGAETELDRSIIEAIKDPLTHLVRNSIDHGIEPPDIRVQKGKPPVGTLIMKAYHEGGQVIIEIQDDGGGIDPDKVRQKALERGIINKDEAESLSDREVINLIFKPGFSTAEQVTNISGRGVGMDVVKTNIEKMGGTVEILSEPGQGTTIRIKIPLTLAIIPAIIVRTKGERYAIPQMNLVELVHLSAEEAEKNVHTIAGSEFYRLRGEILPLVRLDRVLSLPYQDEDRDFNIVVLNTGDRQFGLVVDEILDSEEIVVKPLSKHLKDIACYAGATLMGDGRAALILDIVGLASTLTLRSEEKDLRSLAEKASTKETERQFLLLFRVAPDEVFAIPLALVARLDKIKASDIEYVGGKEVIQYRNRTIPLVRLEQFLPIQPLPEQEEYHLVAFTINGKDVAFLVSTIEDSVDVAVELDDSVFRHEGILGSAIIKGKTTLFLDVYKILEMFDPDLFAISQETISEPVRILIAEDSSFYRNLLRSYLEGAGFEVAVAEDGQEALEYLRNNPVDVLVTDIEMPRMNGYQLARAIRQDAKLARLPIVAVTSLSGEEDRKRGLEAGIDDYQVKLDREKVLEAVKRLYAEKVRQAA</sequence>
<keyword evidence="3" id="KW-0597">Phosphoprotein</keyword>
<keyword evidence="9" id="KW-1185">Reference proteome</keyword>
<evidence type="ECO:0000256" key="5">
    <source>
        <dbReference type="ARBA" id="ARBA00022777"/>
    </source>
</evidence>
<dbReference type="GO" id="GO:0005737">
    <property type="term" value="C:cytoplasm"/>
    <property type="evidence" value="ECO:0007669"/>
    <property type="project" value="InterPro"/>
</dbReference>
<evidence type="ECO:0000256" key="7">
    <source>
        <dbReference type="SAM" id="MobiDB-lite"/>
    </source>
</evidence>
<dbReference type="SUPFAM" id="SSF50341">
    <property type="entry name" value="CheW-like"/>
    <property type="match status" value="2"/>
</dbReference>
<dbReference type="KEGG" id="tav:G4V39_05870"/>
<evidence type="ECO:0000256" key="3">
    <source>
        <dbReference type="ARBA" id="ARBA00022553"/>
    </source>
</evidence>
<dbReference type="CDD" id="cd00731">
    <property type="entry name" value="CheA_reg"/>
    <property type="match status" value="1"/>
</dbReference>
<dbReference type="PROSITE" id="PS50110">
    <property type="entry name" value="RESPONSE_REGULATORY"/>
    <property type="match status" value="1"/>
</dbReference>
<dbReference type="InterPro" id="IPR036097">
    <property type="entry name" value="HisK_dim/P_sf"/>
</dbReference>
<dbReference type="PANTHER" id="PTHR43395">
    <property type="entry name" value="SENSOR HISTIDINE KINASE CHEA"/>
    <property type="match status" value="1"/>
</dbReference>
<keyword evidence="5 8" id="KW-0418">Kinase</keyword>
<dbReference type="InterPro" id="IPR003594">
    <property type="entry name" value="HATPase_dom"/>
</dbReference>
<evidence type="ECO:0000256" key="1">
    <source>
        <dbReference type="ARBA" id="ARBA00000085"/>
    </source>
</evidence>
<dbReference type="PROSITE" id="PS50109">
    <property type="entry name" value="HIS_KIN"/>
    <property type="match status" value="1"/>
</dbReference>
<feature type="region of interest" description="Disordered" evidence="7">
    <location>
        <begin position="133"/>
        <end position="228"/>
    </location>
</feature>
<dbReference type="EC" id="2.7.13.3" evidence="2"/>
<dbReference type="RefSeq" id="WP_166032036.1">
    <property type="nucleotide sequence ID" value="NZ_CP048877.1"/>
</dbReference>
<proteinExistence type="predicted"/>
<dbReference type="SUPFAM" id="SSF47384">
    <property type="entry name" value="Homodimeric domain of signal transducing histidine kinase"/>
    <property type="match status" value="1"/>
</dbReference>
<evidence type="ECO:0000313" key="8">
    <source>
        <dbReference type="EMBL" id="QIJ71818.1"/>
    </source>
</evidence>
<accession>A0A6G7PWJ1</accession>
<evidence type="ECO:0000256" key="6">
    <source>
        <dbReference type="SAM" id="Coils"/>
    </source>
</evidence>
<dbReference type="EMBL" id="CP048877">
    <property type="protein sequence ID" value="QIJ71818.1"/>
    <property type="molecule type" value="Genomic_DNA"/>
</dbReference>
<dbReference type="SMART" id="SM00260">
    <property type="entry name" value="CheW"/>
    <property type="match status" value="2"/>
</dbReference>
<dbReference type="InterPro" id="IPR004358">
    <property type="entry name" value="Sig_transdc_His_kin-like_C"/>
</dbReference>
<dbReference type="Pfam" id="PF02895">
    <property type="entry name" value="H-kinase_dim"/>
    <property type="match status" value="1"/>
</dbReference>
<dbReference type="Pfam" id="PF01584">
    <property type="entry name" value="CheW"/>
    <property type="match status" value="2"/>
</dbReference>
<feature type="coiled-coil region" evidence="6">
    <location>
        <begin position="5"/>
        <end position="32"/>
    </location>
</feature>
<evidence type="ECO:0000313" key="9">
    <source>
        <dbReference type="Proteomes" id="UP000502179"/>
    </source>
</evidence>
<dbReference type="GO" id="GO:0006935">
    <property type="term" value="P:chemotaxis"/>
    <property type="evidence" value="ECO:0007669"/>
    <property type="project" value="InterPro"/>
</dbReference>
<dbReference type="InterPro" id="IPR037006">
    <property type="entry name" value="CheA-like_homodim_sf"/>
</dbReference>
<dbReference type="SMART" id="SM00448">
    <property type="entry name" value="REC"/>
    <property type="match status" value="1"/>
</dbReference>
<dbReference type="InterPro" id="IPR036061">
    <property type="entry name" value="CheW-like_dom_sf"/>
</dbReference>
<dbReference type="Pfam" id="PF02518">
    <property type="entry name" value="HATPase_c"/>
    <property type="match status" value="1"/>
</dbReference>
<dbReference type="Proteomes" id="UP000502179">
    <property type="component" value="Chromosome"/>
</dbReference>
<feature type="compositionally biased region" description="Low complexity" evidence="7">
    <location>
        <begin position="137"/>
        <end position="150"/>
    </location>
</feature>
<dbReference type="InterPro" id="IPR036641">
    <property type="entry name" value="HPT_dom_sf"/>
</dbReference>
<organism evidence="8 9">
    <name type="scientific">Thermosulfuriphilus ammonigenes</name>
    <dbReference type="NCBI Taxonomy" id="1936021"/>
    <lineage>
        <taxon>Bacteria</taxon>
        <taxon>Pseudomonadati</taxon>
        <taxon>Thermodesulfobacteriota</taxon>
        <taxon>Thermodesulfobacteria</taxon>
        <taxon>Thermodesulfobacteriales</taxon>
        <taxon>Thermodesulfobacteriaceae</taxon>
        <taxon>Thermosulfuriphilus</taxon>
    </lineage>
</organism>
<protein>
    <recommendedName>
        <fullName evidence="2">histidine kinase</fullName>
        <ecNumber evidence="2">2.7.13.3</ecNumber>
    </recommendedName>
</protein>
<dbReference type="Gene3D" id="2.40.50.180">
    <property type="entry name" value="CheA-289, Domain 4"/>
    <property type="match status" value="1"/>
</dbReference>
<dbReference type="InterPro" id="IPR002545">
    <property type="entry name" value="CheW-lke_dom"/>
</dbReference>
<dbReference type="SUPFAM" id="SSF55874">
    <property type="entry name" value="ATPase domain of HSP90 chaperone/DNA topoisomerase II/histidine kinase"/>
    <property type="match status" value="1"/>
</dbReference>
<dbReference type="InterPro" id="IPR004105">
    <property type="entry name" value="CheA-like_dim"/>
</dbReference>
<dbReference type="SMART" id="SM01231">
    <property type="entry name" value="H-kinase_dim"/>
    <property type="match status" value="1"/>
</dbReference>
<feature type="compositionally biased region" description="Low complexity" evidence="7">
    <location>
        <begin position="158"/>
        <end position="171"/>
    </location>
</feature>
<dbReference type="InterPro" id="IPR036890">
    <property type="entry name" value="HATPase_C_sf"/>
</dbReference>
<dbReference type="Gene3D" id="2.30.30.40">
    <property type="entry name" value="SH3 Domains"/>
    <property type="match status" value="1"/>
</dbReference>
<keyword evidence="6" id="KW-0175">Coiled coil</keyword>
<dbReference type="PRINTS" id="PR00344">
    <property type="entry name" value="BCTRLSENSOR"/>
</dbReference>
<evidence type="ECO:0000256" key="4">
    <source>
        <dbReference type="ARBA" id="ARBA00022679"/>
    </source>
</evidence>
<dbReference type="InterPro" id="IPR005467">
    <property type="entry name" value="His_kinase_dom"/>
</dbReference>
<dbReference type="PROSITE" id="PS50894">
    <property type="entry name" value="HPT"/>
    <property type="match status" value="1"/>
</dbReference>
<dbReference type="GO" id="GO:0000155">
    <property type="term" value="F:phosphorelay sensor kinase activity"/>
    <property type="evidence" value="ECO:0007669"/>
    <property type="project" value="InterPro"/>
</dbReference>
<dbReference type="Gene3D" id="3.40.50.2300">
    <property type="match status" value="1"/>
</dbReference>
<dbReference type="CDD" id="cd00088">
    <property type="entry name" value="HPT"/>
    <property type="match status" value="1"/>
</dbReference>
<dbReference type="Gene3D" id="3.30.565.10">
    <property type="entry name" value="Histidine kinase-like ATPase, C-terminal domain"/>
    <property type="match status" value="1"/>
</dbReference>
<comment type="catalytic activity">
    <reaction evidence="1">
        <text>ATP + protein L-histidine = ADP + protein N-phospho-L-histidine.</text>
        <dbReference type="EC" id="2.7.13.3"/>
    </reaction>
</comment>
<dbReference type="FunFam" id="3.30.565.10:FF:000016">
    <property type="entry name" value="Chemotaxis protein CheA, putative"/>
    <property type="match status" value="1"/>
</dbReference>
<dbReference type="SUPFAM" id="SSF52172">
    <property type="entry name" value="CheY-like"/>
    <property type="match status" value="1"/>
</dbReference>
<dbReference type="PANTHER" id="PTHR43395:SF1">
    <property type="entry name" value="CHEMOTAXIS PROTEIN CHEA"/>
    <property type="match status" value="1"/>
</dbReference>
<dbReference type="SUPFAM" id="SSF47226">
    <property type="entry name" value="Histidine-containing phosphotransfer domain, HPT domain"/>
    <property type="match status" value="1"/>
</dbReference>
<dbReference type="Gene3D" id="1.20.120.160">
    <property type="entry name" value="HPT domain"/>
    <property type="match status" value="1"/>
</dbReference>
<dbReference type="SMART" id="SM00073">
    <property type="entry name" value="HPT"/>
    <property type="match status" value="1"/>
</dbReference>
<dbReference type="InterPro" id="IPR001789">
    <property type="entry name" value="Sig_transdc_resp-reg_receiver"/>
</dbReference>
<dbReference type="Gene3D" id="1.10.287.560">
    <property type="entry name" value="Histidine kinase CheA-like, homodimeric domain"/>
    <property type="match status" value="1"/>
</dbReference>